<gene>
    <name evidence="8" type="ORF">DKX38_006345</name>
</gene>
<dbReference type="GO" id="GO:0006488">
    <property type="term" value="P:dolichol-linked oligosaccharide biosynthetic process"/>
    <property type="evidence" value="ECO:0007669"/>
    <property type="project" value="InterPro"/>
</dbReference>
<evidence type="ECO:0000256" key="6">
    <source>
        <dbReference type="SAM" id="Phobius"/>
    </source>
</evidence>
<dbReference type="InterPro" id="IPR039698">
    <property type="entry name" value="Dfg10/SRD5A3"/>
</dbReference>
<name>A0A5N5N318_9ROSI</name>
<dbReference type="Proteomes" id="UP000326939">
    <property type="component" value="Chromosome 4"/>
</dbReference>
<feature type="transmembrane region" description="Helical" evidence="6">
    <location>
        <begin position="138"/>
        <end position="161"/>
    </location>
</feature>
<dbReference type="PANTHER" id="PTHR14624">
    <property type="entry name" value="DFG10 PROTEIN"/>
    <property type="match status" value="1"/>
</dbReference>
<dbReference type="EMBL" id="VDCV01000004">
    <property type="protein sequence ID" value="KAB5561388.1"/>
    <property type="molecule type" value="Genomic_DNA"/>
</dbReference>
<comment type="pathway">
    <text evidence="2">Protein modification; protein glycosylation.</text>
</comment>
<proteinExistence type="predicted"/>
<keyword evidence="3 6" id="KW-0812">Transmembrane</keyword>
<evidence type="ECO:0000259" key="7">
    <source>
        <dbReference type="Pfam" id="PF02544"/>
    </source>
</evidence>
<evidence type="ECO:0000256" key="5">
    <source>
        <dbReference type="ARBA" id="ARBA00023136"/>
    </source>
</evidence>
<dbReference type="InterPro" id="IPR001104">
    <property type="entry name" value="3-oxo-5_a-steroid_4-DH_C"/>
</dbReference>
<evidence type="ECO:0000256" key="4">
    <source>
        <dbReference type="ARBA" id="ARBA00022989"/>
    </source>
</evidence>
<protein>
    <recommendedName>
        <fullName evidence="7">3-oxo-5-alpha-steroid 4-dehydrogenase C-terminal domain-containing protein</fullName>
    </recommendedName>
</protein>
<dbReference type="Pfam" id="PF02544">
    <property type="entry name" value="Steroid_dh"/>
    <property type="match status" value="1"/>
</dbReference>
<feature type="transmembrane region" description="Helical" evidence="6">
    <location>
        <begin position="86"/>
        <end position="118"/>
    </location>
</feature>
<dbReference type="PANTHER" id="PTHR14624:SF0">
    <property type="entry name" value="POLYPRENOL REDUCTASE"/>
    <property type="match status" value="1"/>
</dbReference>
<dbReference type="GO" id="GO:0016095">
    <property type="term" value="P:polyprenol catabolic process"/>
    <property type="evidence" value="ECO:0007669"/>
    <property type="project" value="TreeGrafter"/>
</dbReference>
<evidence type="ECO:0000256" key="3">
    <source>
        <dbReference type="ARBA" id="ARBA00022692"/>
    </source>
</evidence>
<dbReference type="UniPathway" id="UPA00378"/>
<dbReference type="AlphaFoldDB" id="A0A5N5N318"/>
<organism evidence="8 9">
    <name type="scientific">Salix brachista</name>
    <dbReference type="NCBI Taxonomy" id="2182728"/>
    <lineage>
        <taxon>Eukaryota</taxon>
        <taxon>Viridiplantae</taxon>
        <taxon>Streptophyta</taxon>
        <taxon>Embryophyta</taxon>
        <taxon>Tracheophyta</taxon>
        <taxon>Spermatophyta</taxon>
        <taxon>Magnoliopsida</taxon>
        <taxon>eudicotyledons</taxon>
        <taxon>Gunneridae</taxon>
        <taxon>Pentapetalae</taxon>
        <taxon>rosids</taxon>
        <taxon>fabids</taxon>
        <taxon>Malpighiales</taxon>
        <taxon>Salicaceae</taxon>
        <taxon>Saliceae</taxon>
        <taxon>Salix</taxon>
    </lineage>
</organism>
<accession>A0A5N5N318</accession>
<dbReference type="PROSITE" id="PS50244">
    <property type="entry name" value="S5A_REDUCTASE"/>
    <property type="match status" value="1"/>
</dbReference>
<evidence type="ECO:0000313" key="8">
    <source>
        <dbReference type="EMBL" id="KAB5561388.1"/>
    </source>
</evidence>
<keyword evidence="5 6" id="KW-0472">Membrane</keyword>
<evidence type="ECO:0000256" key="2">
    <source>
        <dbReference type="ARBA" id="ARBA00004922"/>
    </source>
</evidence>
<evidence type="ECO:0000256" key="1">
    <source>
        <dbReference type="ARBA" id="ARBA00004127"/>
    </source>
</evidence>
<feature type="transmembrane region" description="Helical" evidence="6">
    <location>
        <begin position="12"/>
        <end position="41"/>
    </location>
</feature>
<sequence length="180" mass="20080">MQLGLVELLKAAWIAGTLPILIASLPCSWLGSFHGLVLGFARRGKIMKSSSHHGSLREHVGKVDEYVIPCGDWFENVPSPHYLAEIVIYAGVVFASGGADLTIWLLFGFVVSNMIFVAKETHKWYLQKFDNYPSNRVAIIPLDAIDVLTEVIEFYLVVLFLQDADISSNYMVQGLKNYAM</sequence>
<comment type="subcellular location">
    <subcellularLocation>
        <location evidence="1">Endomembrane system</location>
        <topology evidence="1">Multi-pass membrane protein</topology>
    </subcellularLocation>
</comment>
<evidence type="ECO:0000313" key="9">
    <source>
        <dbReference type="Proteomes" id="UP000326939"/>
    </source>
</evidence>
<keyword evidence="9" id="KW-1185">Reference proteome</keyword>
<feature type="domain" description="3-oxo-5-alpha-steroid 4-dehydrogenase C-terminal" evidence="7">
    <location>
        <begin position="44"/>
        <end position="141"/>
    </location>
</feature>
<reference evidence="9" key="1">
    <citation type="journal article" date="2019" name="Gigascience">
        <title>De novo genome assembly of the endangered Acer yangbiense, a plant species with extremely small populations endemic to Yunnan Province, China.</title>
        <authorList>
            <person name="Yang J."/>
            <person name="Wariss H.M."/>
            <person name="Tao L."/>
            <person name="Zhang R."/>
            <person name="Yun Q."/>
            <person name="Hollingsworth P."/>
            <person name="Dao Z."/>
            <person name="Luo G."/>
            <person name="Guo H."/>
            <person name="Ma Y."/>
            <person name="Sun W."/>
        </authorList>
    </citation>
    <scope>NUCLEOTIDE SEQUENCE [LARGE SCALE GENOMIC DNA]</scope>
    <source>
        <strain evidence="9">cv. br00</strain>
    </source>
</reference>
<comment type="caution">
    <text evidence="8">The sequence shown here is derived from an EMBL/GenBank/DDBJ whole genome shotgun (WGS) entry which is preliminary data.</text>
</comment>
<dbReference type="GO" id="GO:0005783">
    <property type="term" value="C:endoplasmic reticulum"/>
    <property type="evidence" value="ECO:0007669"/>
    <property type="project" value="TreeGrafter"/>
</dbReference>
<keyword evidence="4 6" id="KW-1133">Transmembrane helix</keyword>
<dbReference type="GO" id="GO:0003865">
    <property type="term" value="F:3-oxo-5-alpha-steroid 4-dehydrogenase activity"/>
    <property type="evidence" value="ECO:0007669"/>
    <property type="project" value="TreeGrafter"/>
</dbReference>